<protein>
    <submittedName>
        <fullName evidence="4">Unannotated protein</fullName>
    </submittedName>
</protein>
<dbReference type="InterPro" id="IPR016161">
    <property type="entry name" value="Ald_DH/histidinol_DH"/>
</dbReference>
<gene>
    <name evidence="4" type="ORF">UFOPK2579_01125</name>
</gene>
<dbReference type="EMBL" id="CAEZXR010000116">
    <property type="protein sequence ID" value="CAB4704801.1"/>
    <property type="molecule type" value="Genomic_DNA"/>
</dbReference>
<dbReference type="InterPro" id="IPR015590">
    <property type="entry name" value="Aldehyde_DH_dom"/>
</dbReference>
<dbReference type="Pfam" id="PF00171">
    <property type="entry name" value="Aldedh"/>
    <property type="match status" value="1"/>
</dbReference>
<feature type="region of interest" description="Disordered" evidence="2">
    <location>
        <begin position="1"/>
        <end position="37"/>
    </location>
</feature>
<dbReference type="InterPro" id="IPR016163">
    <property type="entry name" value="Ald_DH_C"/>
</dbReference>
<reference evidence="4" key="1">
    <citation type="submission" date="2020-05" db="EMBL/GenBank/DDBJ databases">
        <authorList>
            <person name="Chiriac C."/>
            <person name="Salcher M."/>
            <person name="Ghai R."/>
            <person name="Kavagutti S V."/>
        </authorList>
    </citation>
    <scope>NUCLEOTIDE SEQUENCE</scope>
</reference>
<evidence type="ECO:0000256" key="2">
    <source>
        <dbReference type="SAM" id="MobiDB-lite"/>
    </source>
</evidence>
<dbReference type="CDD" id="cd07101">
    <property type="entry name" value="ALDH_SSADH2_GabD2"/>
    <property type="match status" value="1"/>
</dbReference>
<dbReference type="SUPFAM" id="SSF53720">
    <property type="entry name" value="ALDH-like"/>
    <property type="match status" value="1"/>
</dbReference>
<name>A0A6J6PZ53_9ZZZZ</name>
<sequence>MSETAVTYSRYMNAANPTPAGGPVVEGPHDPEHDPTASYALEPDYVAALTSRLVATSGTTVETRSPINGAPLAHVPQSTEADVVEAFARARRAQAAWARTSLEHRSAIMLRLHDLVLDRQDEIIDLIVWESGKARKHAFDEPLHIALTARYYARTAHQHLDTQRKLGVVPGLTRVEVNRVPKGVVGIISPWNYPFTMALCDGLPALMAGNAVVTKPDSQTMLSALVAAQLLEEAGFPKDLWQVVAGPGSKIGTSIIGKADYICFTGSTATGKRVAQGCADRLIGCSLELGGKNPMLVLRDADVEKAAEGAVRASFSNAGQLCVSTERLFVADQVYDRFVERFVARTQAMSLGATLAWGTDMGSLISQDQLDTVVAHVDDAVAKGARVLAGGKARPDLGPYFYEPTILEGVTPDMTCFGNETFGPVISLYRFHDEADAVARANDGEYGLNGSVYSQDGARAREIARHIKCGTVNINEAFGATFASIDAPMGGMRESGMGRRQGSEGIHRYTESQSVATQRLVRFAPMLGMSDSAYAKVMTANLRLMKKLGRA</sequence>
<accession>A0A6J6PZ53</accession>
<dbReference type="PANTHER" id="PTHR11699">
    <property type="entry name" value="ALDEHYDE DEHYDROGENASE-RELATED"/>
    <property type="match status" value="1"/>
</dbReference>
<dbReference type="NCBIfam" id="NF006916">
    <property type="entry name" value="PRK09407.1"/>
    <property type="match status" value="1"/>
</dbReference>
<dbReference type="Gene3D" id="3.40.605.10">
    <property type="entry name" value="Aldehyde Dehydrogenase, Chain A, domain 1"/>
    <property type="match status" value="1"/>
</dbReference>
<dbReference type="InterPro" id="IPR029510">
    <property type="entry name" value="Ald_DH_CS_GLU"/>
</dbReference>
<dbReference type="FunFam" id="3.40.309.10:FF:000009">
    <property type="entry name" value="Aldehyde dehydrogenase A"/>
    <property type="match status" value="1"/>
</dbReference>
<evidence type="ECO:0000313" key="4">
    <source>
        <dbReference type="EMBL" id="CAB4704801.1"/>
    </source>
</evidence>
<feature type="domain" description="Aldehyde dehydrogenase" evidence="3">
    <location>
        <begin position="56"/>
        <end position="515"/>
    </location>
</feature>
<evidence type="ECO:0000256" key="1">
    <source>
        <dbReference type="ARBA" id="ARBA00023002"/>
    </source>
</evidence>
<dbReference type="GO" id="GO:0016620">
    <property type="term" value="F:oxidoreductase activity, acting on the aldehyde or oxo group of donors, NAD or NADP as acceptor"/>
    <property type="evidence" value="ECO:0007669"/>
    <property type="project" value="InterPro"/>
</dbReference>
<keyword evidence="1" id="KW-0560">Oxidoreductase</keyword>
<evidence type="ECO:0000259" key="3">
    <source>
        <dbReference type="Pfam" id="PF00171"/>
    </source>
</evidence>
<dbReference type="InterPro" id="IPR016162">
    <property type="entry name" value="Ald_DH_N"/>
</dbReference>
<organism evidence="4">
    <name type="scientific">freshwater metagenome</name>
    <dbReference type="NCBI Taxonomy" id="449393"/>
    <lineage>
        <taxon>unclassified sequences</taxon>
        <taxon>metagenomes</taxon>
        <taxon>ecological metagenomes</taxon>
    </lineage>
</organism>
<dbReference type="Gene3D" id="3.40.309.10">
    <property type="entry name" value="Aldehyde Dehydrogenase, Chain A, domain 2"/>
    <property type="match status" value="1"/>
</dbReference>
<dbReference type="AlphaFoldDB" id="A0A6J6PZ53"/>
<dbReference type="PROSITE" id="PS00687">
    <property type="entry name" value="ALDEHYDE_DEHYDR_GLU"/>
    <property type="match status" value="1"/>
</dbReference>
<proteinExistence type="predicted"/>